<dbReference type="CTD" id="83742"/>
<reference evidence="8" key="1">
    <citation type="journal article" date="2010" name="Science">
        <title>The genome of the Western clawed frog Xenopus tropicalis.</title>
        <authorList>
            <person name="Hellsten U."/>
            <person name="Harland R.M."/>
            <person name="Gilchrist M.J."/>
            <person name="Hendrix D."/>
            <person name="Jurka J."/>
            <person name="Kapitonov V."/>
            <person name="Ovcharenko I."/>
            <person name="Putnam N.H."/>
            <person name="Shu S."/>
            <person name="Taher L."/>
            <person name="Blitz I.L."/>
            <person name="Blumberg B."/>
            <person name="Dichmann D.S."/>
            <person name="Dubchak I."/>
            <person name="Amaya E."/>
            <person name="Detter J.C."/>
            <person name="Fletcher R."/>
            <person name="Gerhard D.S."/>
            <person name="Goodstein D."/>
            <person name="Graves T."/>
            <person name="Grigoriev I.V."/>
            <person name="Grimwood J."/>
            <person name="Kawashima T."/>
            <person name="Lindquist E."/>
            <person name="Lucas S.M."/>
            <person name="Mead P.E."/>
            <person name="Mitros T."/>
            <person name="Ogino H."/>
            <person name="Ohta Y."/>
            <person name="Poliakov A.V."/>
            <person name="Pollet N."/>
            <person name="Robert J."/>
            <person name="Salamov A."/>
            <person name="Sater A.K."/>
            <person name="Schmutz J."/>
            <person name="Terry A."/>
            <person name="Vize P.D."/>
            <person name="Warren W.C."/>
            <person name="Wells D."/>
            <person name="Wills A."/>
            <person name="Wilson R.K."/>
            <person name="Zimmerman L.B."/>
            <person name="Zorn A.M."/>
            <person name="Grainger R."/>
            <person name="Grammer T."/>
            <person name="Khokha M.K."/>
            <person name="Richardson P.M."/>
            <person name="Rokhsar D.S."/>
        </authorList>
    </citation>
    <scope>NUCLEOTIDE SEQUENCE [LARGE SCALE GENOMIC DNA]</scope>
    <source>
        <strain evidence="8">Nigerian</strain>
    </source>
</reference>
<dbReference type="OrthoDB" id="9938733at2759"/>
<accession>A0A803JJC2</accession>
<dbReference type="AlphaFoldDB" id="A0A803JJC2"/>
<dbReference type="Proteomes" id="UP000008143">
    <property type="component" value="Chromosome 7"/>
</dbReference>
<evidence type="ECO:0000313" key="9">
    <source>
        <dbReference type="Proteomes" id="UP000008143"/>
    </source>
</evidence>
<evidence type="ECO:0000256" key="6">
    <source>
        <dbReference type="SAM" id="Phobius"/>
    </source>
</evidence>
<dbReference type="KEGG" id="xtr:100379963"/>
<protein>
    <submittedName>
        <fullName evidence="8">MARVEL domain containing 1</fullName>
    </submittedName>
    <submittedName>
        <fullName evidence="10">MARVEL domain-containing protein 1</fullName>
    </submittedName>
</protein>
<evidence type="ECO:0000313" key="8">
    <source>
        <dbReference type="Ensembl" id="ENSXETP00000108042"/>
    </source>
</evidence>
<reference evidence="10" key="3">
    <citation type="submission" date="2025-04" db="UniProtKB">
        <authorList>
            <consortium name="RefSeq"/>
        </authorList>
    </citation>
    <scope>IDENTIFICATION</scope>
    <source>
        <strain evidence="10">Nigerian</strain>
        <tissue evidence="10">Liver and blood</tissue>
    </source>
</reference>
<dbReference type="GeneTree" id="ENSGT00510000049375"/>
<comment type="subcellular location">
    <subcellularLocation>
        <location evidence="1">Membrane</location>
        <topology evidence="1">Multi-pass membrane protein</topology>
    </subcellularLocation>
</comment>
<reference evidence="8" key="2">
    <citation type="submission" date="2021-03" db="UniProtKB">
        <authorList>
            <consortium name="Ensembl"/>
        </authorList>
    </citation>
    <scope>IDENTIFICATION</scope>
</reference>
<dbReference type="InterPro" id="IPR050578">
    <property type="entry name" value="MARVEL-CKLF_proteins"/>
</dbReference>
<evidence type="ECO:0000313" key="11">
    <source>
        <dbReference type="Xenbase" id="XB-GENE-988324"/>
    </source>
</evidence>
<sequence length="165" mass="18527">MPPAPATRSSVSANRNYFKSLPGVLRVLQLIFGAGFWITIASIHYGGATHFALFVVVFFWLLTLIIYFLTLLDKQELVPIIGGDRWVLANTIYDLLATLLHIATVGIMISKTESYSYCNVPTYSQYCLYKANLVATVFACLCCLFYLISTIYFCYKKCKGSETVI</sequence>
<evidence type="ECO:0000256" key="4">
    <source>
        <dbReference type="ARBA" id="ARBA00023136"/>
    </source>
</evidence>
<evidence type="ECO:0000256" key="3">
    <source>
        <dbReference type="ARBA" id="ARBA00022989"/>
    </source>
</evidence>
<evidence type="ECO:0000256" key="1">
    <source>
        <dbReference type="ARBA" id="ARBA00004141"/>
    </source>
</evidence>
<dbReference type="PANTHER" id="PTHR22776:SF28">
    <property type="entry name" value="MARVEL DOMAIN-CONTAINING PROTEIN 1"/>
    <property type="match status" value="1"/>
</dbReference>
<dbReference type="Pfam" id="PF01284">
    <property type="entry name" value="MARVEL"/>
    <property type="match status" value="1"/>
</dbReference>
<name>A0A803JJC2_XENTR</name>
<dbReference type="Ensembl" id="ENSXETT00000109305">
    <property type="protein sequence ID" value="ENSXETP00000108042"/>
    <property type="gene ID" value="ENSXETG00000042369"/>
</dbReference>
<proteinExistence type="predicted"/>
<keyword evidence="9" id="KW-1185">Reference proteome</keyword>
<dbReference type="PROSITE" id="PS51225">
    <property type="entry name" value="MARVEL"/>
    <property type="match status" value="1"/>
</dbReference>
<dbReference type="GeneID" id="100379963"/>
<organism evidence="8">
    <name type="scientific">Xenopus tropicalis</name>
    <name type="common">Western clawed frog</name>
    <name type="synonym">Silurana tropicalis</name>
    <dbReference type="NCBI Taxonomy" id="8364"/>
    <lineage>
        <taxon>Eukaryota</taxon>
        <taxon>Metazoa</taxon>
        <taxon>Chordata</taxon>
        <taxon>Craniata</taxon>
        <taxon>Vertebrata</taxon>
        <taxon>Euteleostomi</taxon>
        <taxon>Amphibia</taxon>
        <taxon>Batrachia</taxon>
        <taxon>Anura</taxon>
        <taxon>Pipoidea</taxon>
        <taxon>Pipidae</taxon>
        <taxon>Xenopodinae</taxon>
        <taxon>Xenopus</taxon>
        <taxon>Silurana</taxon>
    </lineage>
</organism>
<dbReference type="PRINTS" id="PR01884">
    <property type="entry name" value="MALPROTEIN"/>
</dbReference>
<evidence type="ECO:0000313" key="10">
    <source>
        <dbReference type="RefSeq" id="XP_002936480.1"/>
    </source>
</evidence>
<dbReference type="AGR" id="Xenbase:XB-GENE-988324"/>
<dbReference type="InterPro" id="IPR008253">
    <property type="entry name" value="Marvel"/>
</dbReference>
<feature type="domain" description="MARVEL" evidence="7">
    <location>
        <begin position="17"/>
        <end position="158"/>
    </location>
</feature>
<dbReference type="OMA" id="AAHKYEG"/>
<dbReference type="RefSeq" id="XP_002936480.1">
    <property type="nucleotide sequence ID" value="XM_002936434.5"/>
</dbReference>
<keyword evidence="3 6" id="KW-1133">Transmembrane helix</keyword>
<evidence type="ECO:0000256" key="2">
    <source>
        <dbReference type="ARBA" id="ARBA00022692"/>
    </source>
</evidence>
<dbReference type="PANTHER" id="PTHR22776">
    <property type="entry name" value="MARVEL-CONTAINING POTENTIAL LIPID RAFT-ASSOCIATED PROTEIN"/>
    <property type="match status" value="1"/>
</dbReference>
<feature type="transmembrane region" description="Helical" evidence="6">
    <location>
        <begin position="51"/>
        <end position="72"/>
    </location>
</feature>
<dbReference type="Xenbase" id="XB-GENE-988324">
    <property type="gene designation" value="marveld1"/>
</dbReference>
<evidence type="ECO:0000256" key="5">
    <source>
        <dbReference type="PROSITE-ProRule" id="PRU00581"/>
    </source>
</evidence>
<dbReference type="InterPro" id="IPR013295">
    <property type="entry name" value="MAL"/>
</dbReference>
<feature type="transmembrane region" description="Helical" evidence="6">
    <location>
        <begin position="129"/>
        <end position="155"/>
    </location>
</feature>
<feature type="transmembrane region" description="Helical" evidence="6">
    <location>
        <begin position="24"/>
        <end position="45"/>
    </location>
</feature>
<gene>
    <name evidence="8 10 11" type="primary">marveld1</name>
</gene>
<keyword evidence="2 5" id="KW-0812">Transmembrane</keyword>
<keyword evidence="4 5" id="KW-0472">Membrane</keyword>
<dbReference type="GO" id="GO:0016020">
    <property type="term" value="C:membrane"/>
    <property type="evidence" value="ECO:0007669"/>
    <property type="project" value="UniProtKB-SubCell"/>
</dbReference>
<feature type="transmembrane region" description="Helical" evidence="6">
    <location>
        <begin position="92"/>
        <end position="109"/>
    </location>
</feature>
<evidence type="ECO:0000259" key="7">
    <source>
        <dbReference type="PROSITE" id="PS51225"/>
    </source>
</evidence>